<sequence length="269" mass="30921">SRIIPGYRAQVAVDSKEQVIVVNDVASEPTDPSQLVPMADEIIKNVKKLKKAEQGLNKKHKIKLIADSSYNSGPNLDEIEKRKSIDPYIPDNKYQAKERGHKTDEDSPFHGSKFIFNKEENCFICPDRRKIKFIKEIEHRGKPYLLYRCLDCKDCKYFAKCTTNKKGRSIRVSKYKHLIYKMREKLSTKRAREIYALRKITVEPVLGNLSQNLGFREFLLRGLYKVKGEFSLMCIAHNLLKIAKLVRGLGITLKEALSMEELLAIADSS</sequence>
<dbReference type="InterPro" id="IPR025668">
    <property type="entry name" value="Tnp_DDE_dom"/>
</dbReference>
<gene>
    <name evidence="2" type="ORF">S06H3_13016</name>
</gene>
<protein>
    <recommendedName>
        <fullName evidence="1">Transposase DDE domain-containing protein</fullName>
    </recommendedName>
</protein>
<organism evidence="2">
    <name type="scientific">marine sediment metagenome</name>
    <dbReference type="NCBI Taxonomy" id="412755"/>
    <lineage>
        <taxon>unclassified sequences</taxon>
        <taxon>metagenomes</taxon>
        <taxon>ecological metagenomes</taxon>
    </lineage>
</organism>
<dbReference type="EMBL" id="BARV01006354">
    <property type="protein sequence ID" value="GAI11698.1"/>
    <property type="molecule type" value="Genomic_DNA"/>
</dbReference>
<comment type="caution">
    <text evidence="2">The sequence shown here is derived from an EMBL/GenBank/DDBJ whole genome shotgun (WGS) entry which is preliminary data.</text>
</comment>
<name>X1KY96_9ZZZZ</name>
<proteinExistence type="predicted"/>
<feature type="domain" description="Transposase DDE" evidence="1">
    <location>
        <begin position="124"/>
        <end position="242"/>
    </location>
</feature>
<evidence type="ECO:0000313" key="2">
    <source>
        <dbReference type="EMBL" id="GAI11698.1"/>
    </source>
</evidence>
<dbReference type="PANTHER" id="PTHR33408">
    <property type="entry name" value="TRANSPOSASE"/>
    <property type="match status" value="1"/>
</dbReference>
<dbReference type="Pfam" id="PF13751">
    <property type="entry name" value="DDE_Tnp_1_6"/>
    <property type="match status" value="1"/>
</dbReference>
<accession>X1KY96</accession>
<evidence type="ECO:0000259" key="1">
    <source>
        <dbReference type="Pfam" id="PF13751"/>
    </source>
</evidence>
<dbReference type="PANTHER" id="PTHR33408:SF2">
    <property type="entry name" value="TRANSPOSASE DDE DOMAIN-CONTAINING PROTEIN"/>
    <property type="match status" value="1"/>
</dbReference>
<reference evidence="2" key="1">
    <citation type="journal article" date="2014" name="Front. Microbiol.">
        <title>High frequency of phylogenetically diverse reductive dehalogenase-homologous genes in deep subseafloor sedimentary metagenomes.</title>
        <authorList>
            <person name="Kawai M."/>
            <person name="Futagami T."/>
            <person name="Toyoda A."/>
            <person name="Takaki Y."/>
            <person name="Nishi S."/>
            <person name="Hori S."/>
            <person name="Arai W."/>
            <person name="Tsubouchi T."/>
            <person name="Morono Y."/>
            <person name="Uchiyama I."/>
            <person name="Ito T."/>
            <person name="Fujiyama A."/>
            <person name="Inagaki F."/>
            <person name="Takami H."/>
        </authorList>
    </citation>
    <scope>NUCLEOTIDE SEQUENCE</scope>
    <source>
        <strain evidence="2">Expedition CK06-06</strain>
    </source>
</reference>
<dbReference type="AlphaFoldDB" id="X1KY96"/>
<feature type="non-terminal residue" evidence="2">
    <location>
        <position position="1"/>
    </location>
</feature>